<dbReference type="PROSITE" id="PS50042">
    <property type="entry name" value="CNMP_BINDING_3"/>
    <property type="match status" value="1"/>
</dbReference>
<evidence type="ECO:0000313" key="5">
    <source>
        <dbReference type="EMBL" id="ADW71300.1"/>
    </source>
</evidence>
<evidence type="ECO:0000313" key="6">
    <source>
        <dbReference type="Proteomes" id="UP000000343"/>
    </source>
</evidence>
<dbReference type="InterPro" id="IPR018490">
    <property type="entry name" value="cNMP-bd_dom_sf"/>
</dbReference>
<keyword evidence="5" id="KW-0614">Plasmid</keyword>
<dbReference type="InterPro" id="IPR036388">
    <property type="entry name" value="WH-like_DNA-bd_sf"/>
</dbReference>
<keyword evidence="2" id="KW-0238">DNA-binding</keyword>
<dbReference type="Gene3D" id="1.10.10.10">
    <property type="entry name" value="Winged helix-like DNA-binding domain superfamily/Winged helix DNA-binding domain"/>
    <property type="match status" value="1"/>
</dbReference>
<organism evidence="6">
    <name type="scientific">Granulicella tundricola (strain ATCC BAA-1859 / DSM 23138 / MP5ACTX9)</name>
    <dbReference type="NCBI Taxonomy" id="1198114"/>
    <lineage>
        <taxon>Bacteria</taxon>
        <taxon>Pseudomonadati</taxon>
        <taxon>Acidobacteriota</taxon>
        <taxon>Terriglobia</taxon>
        <taxon>Terriglobales</taxon>
        <taxon>Acidobacteriaceae</taxon>
        <taxon>Granulicella</taxon>
    </lineage>
</organism>
<dbReference type="HOGENOM" id="CLU_077340_0_0_0"/>
<keyword evidence="1" id="KW-0805">Transcription regulation</keyword>
<dbReference type="InterPro" id="IPR014710">
    <property type="entry name" value="RmlC-like_jellyroll"/>
</dbReference>
<accession>E8X766</accession>
<proteinExistence type="predicted"/>
<dbReference type="Pfam" id="PF13545">
    <property type="entry name" value="HTH_Crp_2"/>
    <property type="match status" value="1"/>
</dbReference>
<dbReference type="GO" id="GO:0003700">
    <property type="term" value="F:DNA-binding transcription factor activity"/>
    <property type="evidence" value="ECO:0007669"/>
    <property type="project" value="TreeGrafter"/>
</dbReference>
<dbReference type="PANTHER" id="PTHR24567">
    <property type="entry name" value="CRP FAMILY TRANSCRIPTIONAL REGULATORY PROTEIN"/>
    <property type="match status" value="1"/>
</dbReference>
<dbReference type="PANTHER" id="PTHR24567:SF74">
    <property type="entry name" value="HTH-TYPE TRANSCRIPTIONAL REGULATOR ARCR"/>
    <property type="match status" value="1"/>
</dbReference>
<dbReference type="OrthoDB" id="7506088at2"/>
<dbReference type="InterPro" id="IPR036390">
    <property type="entry name" value="WH_DNA-bd_sf"/>
</dbReference>
<evidence type="ECO:0000256" key="3">
    <source>
        <dbReference type="ARBA" id="ARBA00023163"/>
    </source>
</evidence>
<gene>
    <name evidence="5" type="ordered locus">AciX9_4348</name>
</gene>
<name>E8X766_GRATM</name>
<reference evidence="6" key="1">
    <citation type="submission" date="2011-01" db="EMBL/GenBank/DDBJ databases">
        <title>Complete sequence of plasmid3 of Acidobacterium sp. MP5ACTX9.</title>
        <authorList>
            <consortium name="US DOE Joint Genome Institute"/>
            <person name="Lucas S."/>
            <person name="Copeland A."/>
            <person name="Lapidus A."/>
            <person name="Cheng J.-F."/>
            <person name="Goodwin L."/>
            <person name="Pitluck S."/>
            <person name="Teshima H."/>
            <person name="Detter J.C."/>
            <person name="Han C."/>
            <person name="Tapia R."/>
            <person name="Land M."/>
            <person name="Hauser L."/>
            <person name="Kyrpides N."/>
            <person name="Ivanova N."/>
            <person name="Ovchinnikova G."/>
            <person name="Pagani I."/>
            <person name="Rawat S.R."/>
            <person name="Mannisto M."/>
            <person name="Haggblom M.M."/>
            <person name="Woyke T."/>
        </authorList>
    </citation>
    <scope>NUCLEOTIDE SEQUENCE [LARGE SCALE GENOMIC DNA]</scope>
    <source>
        <strain evidence="6">MP5ACTX9</strain>
        <plasmid evidence="6">Plasmid pACIX903</plasmid>
    </source>
</reference>
<dbReference type="InterPro" id="IPR000595">
    <property type="entry name" value="cNMP-bd_dom"/>
</dbReference>
<dbReference type="InterPro" id="IPR050397">
    <property type="entry name" value="Env_Response_Regulators"/>
</dbReference>
<dbReference type="InterPro" id="IPR012318">
    <property type="entry name" value="HTH_CRP"/>
</dbReference>
<evidence type="ECO:0000256" key="1">
    <source>
        <dbReference type="ARBA" id="ARBA00023015"/>
    </source>
</evidence>
<evidence type="ECO:0000259" key="4">
    <source>
        <dbReference type="PROSITE" id="PS50042"/>
    </source>
</evidence>
<dbReference type="SUPFAM" id="SSF46785">
    <property type="entry name" value="Winged helix' DNA-binding domain"/>
    <property type="match status" value="1"/>
</dbReference>
<dbReference type="EMBL" id="CP002483">
    <property type="protein sequence ID" value="ADW71300.1"/>
    <property type="molecule type" value="Genomic_DNA"/>
</dbReference>
<dbReference type="Gene3D" id="2.60.120.10">
    <property type="entry name" value="Jelly Rolls"/>
    <property type="match status" value="1"/>
</dbReference>
<keyword evidence="6" id="KW-1185">Reference proteome</keyword>
<dbReference type="GO" id="GO:0005829">
    <property type="term" value="C:cytosol"/>
    <property type="evidence" value="ECO:0007669"/>
    <property type="project" value="TreeGrafter"/>
</dbReference>
<feature type="domain" description="Cyclic nucleotide-binding" evidence="4">
    <location>
        <begin position="9"/>
        <end position="88"/>
    </location>
</feature>
<geneLocation type="plasmid" evidence="5 6">
    <name>pACIX903</name>
</geneLocation>
<dbReference type="AlphaFoldDB" id="E8X766"/>
<dbReference type="RefSeq" id="WP_013573019.1">
    <property type="nucleotide sequence ID" value="NC_015058.1"/>
</dbReference>
<dbReference type="Proteomes" id="UP000000343">
    <property type="component" value="Plasmid pACIX903"/>
</dbReference>
<dbReference type="GO" id="GO:0003677">
    <property type="term" value="F:DNA binding"/>
    <property type="evidence" value="ECO:0007669"/>
    <property type="project" value="UniProtKB-KW"/>
</dbReference>
<dbReference type="KEGG" id="acm:AciX9_4348"/>
<keyword evidence="3" id="KW-0804">Transcription</keyword>
<protein>
    <submittedName>
        <fullName evidence="5">Putative transcriptional regulator, Crp/Fnr family</fullName>
    </submittedName>
</protein>
<sequence>MAAPRTNLLLEALSPESRKRLIDLSKAVDLPIRTPLQAQDEQPKHAYIMLSGIASVVVNLPEGGSAEVAVIGREGITSCISLLGPSAPPSECFMQVAGSGYKILFADLKAAFLDSEEIRTRILELAQQQTLTMSQIAACNKLHDNEARLSRWLLMVQDRLQEDLLPLTQEFLAEMLGSRRTTVAVSAGTLQRAGMIEYRRGKVTSLSRENLEAAACDCYKVSQRLFQALYKTQE</sequence>
<evidence type="ECO:0000256" key="2">
    <source>
        <dbReference type="ARBA" id="ARBA00023125"/>
    </source>
</evidence>
<dbReference type="SUPFAM" id="SSF51206">
    <property type="entry name" value="cAMP-binding domain-like"/>
    <property type="match status" value="1"/>
</dbReference>